<keyword evidence="1" id="KW-0732">Signal</keyword>
<evidence type="ECO:0000313" key="2">
    <source>
        <dbReference type="EMBL" id="SEI13951.1"/>
    </source>
</evidence>
<feature type="chain" id="PRO_5009299046" evidence="1">
    <location>
        <begin position="39"/>
        <end position="314"/>
    </location>
</feature>
<sequence length="314" mass="34629">MNKNRSRMTRACRGWLPKLMVCLLGLLLVSQPQQQARAADVLLTGAEDSPGVQGFTSALARQRPEDRVRFVPFGQLPAPGQLPAGTRLILLDPPSLDWRLSDSQGPATLVLRISRLQAHQRLGQSLPHQLSLLWSDPPPARQLRLIRAVLPQARRVGVLYDEDSEFLLAELRQAAQPLGLEIVAQRWDNTVDSRPLQDLLRNSDVLLGIDDTTLYNPKTAKNLLLSSYARQLALIGPNAGFVKAGSLASSYSDQNDWLAVLDNLLDQPPSSWPRTLYPSRFKVLSNPQVARSLSLETIDEASVAAQLAEGEPHP</sequence>
<gene>
    <name evidence="2" type="ORF">SAMN05216581_2690</name>
</gene>
<organism evidence="2 3">
    <name type="scientific">Pseudomonas asplenii</name>
    <dbReference type="NCBI Taxonomy" id="53407"/>
    <lineage>
        <taxon>Bacteria</taxon>
        <taxon>Pseudomonadati</taxon>
        <taxon>Pseudomonadota</taxon>
        <taxon>Gammaproteobacteria</taxon>
        <taxon>Pseudomonadales</taxon>
        <taxon>Pseudomonadaceae</taxon>
        <taxon>Pseudomonas</taxon>
    </lineage>
</organism>
<dbReference type="PANTHER" id="PTHR35271:SF1">
    <property type="entry name" value="ABC TRANSPORTER, SUBSTRATE-BINDING LIPOPROTEIN"/>
    <property type="match status" value="1"/>
</dbReference>
<dbReference type="PANTHER" id="PTHR35271">
    <property type="entry name" value="ABC TRANSPORTER, SUBSTRATE-BINDING LIPOPROTEIN-RELATED"/>
    <property type="match status" value="1"/>
</dbReference>
<dbReference type="InterPro" id="IPR007487">
    <property type="entry name" value="ABC_transpt-TYRBP-like"/>
</dbReference>
<dbReference type="AlphaFoldDB" id="A0A1H6NR57"/>
<evidence type="ECO:0000313" key="3">
    <source>
        <dbReference type="Proteomes" id="UP000182272"/>
    </source>
</evidence>
<dbReference type="Proteomes" id="UP000182272">
    <property type="component" value="Chromosome I"/>
</dbReference>
<protein>
    <submittedName>
        <fullName evidence="2">ABC transporter substrate binding protein</fullName>
    </submittedName>
</protein>
<dbReference type="Gene3D" id="3.40.50.2300">
    <property type="match status" value="1"/>
</dbReference>
<reference evidence="2 3" key="1">
    <citation type="submission" date="2016-10" db="EMBL/GenBank/DDBJ databases">
        <authorList>
            <person name="de Groot N.N."/>
        </authorList>
    </citation>
    <scope>NUCLEOTIDE SEQUENCE [LARGE SCALE GENOMIC DNA]</scope>
    <source>
        <strain evidence="2 3">LMG 2158</strain>
    </source>
</reference>
<feature type="signal peptide" evidence="1">
    <location>
        <begin position="1"/>
        <end position="38"/>
    </location>
</feature>
<dbReference type="EMBL" id="LT629972">
    <property type="protein sequence ID" value="SEI13951.1"/>
    <property type="molecule type" value="Genomic_DNA"/>
</dbReference>
<proteinExistence type="predicted"/>
<accession>A0A1H6NR57</accession>
<name>A0A1H6NR57_9PSED</name>
<evidence type="ECO:0000256" key="1">
    <source>
        <dbReference type="SAM" id="SignalP"/>
    </source>
</evidence>